<organism evidence="6 7">
    <name type="scientific">Chitiniphilus shinanonensis</name>
    <dbReference type="NCBI Taxonomy" id="553088"/>
    <lineage>
        <taxon>Bacteria</taxon>
        <taxon>Pseudomonadati</taxon>
        <taxon>Pseudomonadota</taxon>
        <taxon>Betaproteobacteria</taxon>
        <taxon>Neisseriales</taxon>
        <taxon>Chitinibacteraceae</taxon>
        <taxon>Chitiniphilus</taxon>
    </lineage>
</organism>
<evidence type="ECO:0000256" key="3">
    <source>
        <dbReference type="ARBA" id="ARBA00022737"/>
    </source>
</evidence>
<dbReference type="Proteomes" id="UP001156836">
    <property type="component" value="Unassembled WGS sequence"/>
</dbReference>
<dbReference type="PANTHER" id="PTHR43300:SF4">
    <property type="entry name" value="ACYL-[ACYL-CARRIER-PROTEIN]--UDP-N-ACETYLGLUCOSAMINE O-ACYLTRANSFERASE"/>
    <property type="match status" value="1"/>
</dbReference>
<dbReference type="InterPro" id="IPR008894">
    <property type="entry name" value="QdtA_cupin_dom"/>
</dbReference>
<keyword evidence="6" id="KW-0413">Isomerase</keyword>
<dbReference type="InterPro" id="IPR050179">
    <property type="entry name" value="Trans_hexapeptide_repeat"/>
</dbReference>
<evidence type="ECO:0000256" key="4">
    <source>
        <dbReference type="ARBA" id="ARBA00023315"/>
    </source>
</evidence>
<evidence type="ECO:0000313" key="6">
    <source>
        <dbReference type="EMBL" id="GLS03406.1"/>
    </source>
</evidence>
<keyword evidence="2" id="KW-0808">Transferase</keyword>
<evidence type="ECO:0000259" key="5">
    <source>
        <dbReference type="Pfam" id="PF05523"/>
    </source>
</evidence>
<dbReference type="PANTHER" id="PTHR43300">
    <property type="entry name" value="ACETYLTRANSFERASE"/>
    <property type="match status" value="1"/>
</dbReference>
<gene>
    <name evidence="6" type="primary">wxcM</name>
    <name evidence="6" type="ORF">GCM10007860_05490</name>
</gene>
<keyword evidence="3" id="KW-0677">Repeat</keyword>
<dbReference type="GO" id="GO:0016853">
    <property type="term" value="F:isomerase activity"/>
    <property type="evidence" value="ECO:0007669"/>
    <property type="project" value="UniProtKB-KW"/>
</dbReference>
<dbReference type="InterPro" id="IPR011004">
    <property type="entry name" value="Trimer_LpxA-like_sf"/>
</dbReference>
<dbReference type="SUPFAM" id="SSF51182">
    <property type="entry name" value="RmlC-like cupins"/>
    <property type="match status" value="1"/>
</dbReference>
<evidence type="ECO:0000256" key="2">
    <source>
        <dbReference type="ARBA" id="ARBA00022679"/>
    </source>
</evidence>
<dbReference type="RefSeq" id="WP_018748003.1">
    <property type="nucleotide sequence ID" value="NZ_BSOZ01000004.1"/>
</dbReference>
<dbReference type="Gene3D" id="2.60.120.10">
    <property type="entry name" value="Jelly Rolls"/>
    <property type="match status" value="1"/>
</dbReference>
<dbReference type="Pfam" id="PF00132">
    <property type="entry name" value="Hexapep"/>
    <property type="match status" value="2"/>
</dbReference>
<dbReference type="InterPro" id="IPR001451">
    <property type="entry name" value="Hexapep"/>
</dbReference>
<comment type="similarity">
    <text evidence="1">Belongs to the transferase hexapeptide repeat family.</text>
</comment>
<dbReference type="InterPro" id="IPR018357">
    <property type="entry name" value="Hexapep_transf_CS"/>
</dbReference>
<keyword evidence="7" id="KW-1185">Reference proteome</keyword>
<dbReference type="Gene3D" id="2.160.10.10">
    <property type="entry name" value="Hexapeptide repeat proteins"/>
    <property type="match status" value="1"/>
</dbReference>
<feature type="domain" description="Sugar 3,4-ketoisomerase QdtA cupin" evidence="5">
    <location>
        <begin position="181"/>
        <end position="308"/>
    </location>
</feature>
<dbReference type="EMBL" id="BSOZ01000004">
    <property type="protein sequence ID" value="GLS03406.1"/>
    <property type="molecule type" value="Genomic_DNA"/>
</dbReference>
<dbReference type="CDD" id="cd20292">
    <property type="entry name" value="cupin_QdtA-like"/>
    <property type="match status" value="1"/>
</dbReference>
<protein>
    <submittedName>
        <fullName evidence="6">Isomerase</fullName>
    </submittedName>
</protein>
<accession>A0ABQ6BQ34</accession>
<dbReference type="InterPro" id="IPR014710">
    <property type="entry name" value="RmlC-like_jellyroll"/>
</dbReference>
<evidence type="ECO:0000313" key="7">
    <source>
        <dbReference type="Proteomes" id="UP001156836"/>
    </source>
</evidence>
<proteinExistence type="inferred from homology"/>
<keyword evidence="4" id="KW-0012">Acyltransferase</keyword>
<dbReference type="Pfam" id="PF05523">
    <property type="entry name" value="FdtA"/>
    <property type="match status" value="1"/>
</dbReference>
<reference evidence="7" key="1">
    <citation type="journal article" date="2019" name="Int. J. Syst. Evol. Microbiol.">
        <title>The Global Catalogue of Microorganisms (GCM) 10K type strain sequencing project: providing services to taxonomists for standard genome sequencing and annotation.</title>
        <authorList>
            <consortium name="The Broad Institute Genomics Platform"/>
            <consortium name="The Broad Institute Genome Sequencing Center for Infectious Disease"/>
            <person name="Wu L."/>
            <person name="Ma J."/>
        </authorList>
    </citation>
    <scope>NUCLEOTIDE SEQUENCE [LARGE SCALE GENOMIC DNA]</scope>
    <source>
        <strain evidence="7">NBRC 104970</strain>
    </source>
</reference>
<dbReference type="SUPFAM" id="SSF51161">
    <property type="entry name" value="Trimeric LpxA-like enzymes"/>
    <property type="match status" value="1"/>
</dbReference>
<dbReference type="CDD" id="cd03358">
    <property type="entry name" value="LbH_WxcM_N_like"/>
    <property type="match status" value="1"/>
</dbReference>
<dbReference type="InterPro" id="IPR011051">
    <property type="entry name" value="RmlC_Cupin_sf"/>
</dbReference>
<comment type="caution">
    <text evidence="6">The sequence shown here is derived from an EMBL/GenBank/DDBJ whole genome shotgun (WGS) entry which is preliminary data.</text>
</comment>
<evidence type="ECO:0000256" key="1">
    <source>
        <dbReference type="ARBA" id="ARBA00007274"/>
    </source>
</evidence>
<dbReference type="PROSITE" id="PS00101">
    <property type="entry name" value="HEXAPEP_TRANSFERASES"/>
    <property type="match status" value="1"/>
</dbReference>
<sequence length="314" mass="34406">MNYYVHPSGLCESTQIGDGTRVWAFAHVLPGARVGADCNICDQVFIENDVVLGDRVTVKCGVQLWDGLRIGDDVFIGPNATFTNDRFPRSKQYPEAFAQTRIEHHASIGANATILPGLTIGQHAMIGAGAVVTHSVPPYAIVVGNPARIVGYATTPVDTKKPSPASAPRTVGDGNCQVRGVRYLEMPVFEDLRGALTVGHFPADVPFQPQRYFMVFDVPSKDVRGEHAHKVCEQFLVCVRGSLRVVADDGHTRQEFVLNHPRKGLHLPAMTWASQYAYSPDAVLLVFASHAYDADDYIRDYASFLNLVAEQDAR</sequence>
<name>A0ABQ6BQ34_9NEIS</name>